<feature type="compositionally biased region" description="Basic and acidic residues" evidence="1">
    <location>
        <begin position="142"/>
        <end position="155"/>
    </location>
</feature>
<evidence type="ECO:0000313" key="3">
    <source>
        <dbReference type="Proteomes" id="UP001165121"/>
    </source>
</evidence>
<organism evidence="2 3">
    <name type="scientific">Phytophthora fragariaefolia</name>
    <dbReference type="NCBI Taxonomy" id="1490495"/>
    <lineage>
        <taxon>Eukaryota</taxon>
        <taxon>Sar</taxon>
        <taxon>Stramenopiles</taxon>
        <taxon>Oomycota</taxon>
        <taxon>Peronosporomycetes</taxon>
        <taxon>Peronosporales</taxon>
        <taxon>Peronosporaceae</taxon>
        <taxon>Phytophthora</taxon>
    </lineage>
</organism>
<sequence>MEAKNKTSQVPSSGSSRIPDGGLLRTESFGQRPDHPVSKTGIEPSSVNAAMLLDILPRAAGPTSSVFAVAAWGTLLVKLTSPLDGDPKSVELKTSPELCVLVYVGPELRSKSQDNHQCMTVVSENEEYLSDLPRSDQLRLEVDCPDNNDRDDPPEFRLGPSKRYARSVEVSPDAPIRSSGALVASFQTRMVLGRTSSWSVSGMTNLRIASRSSADPSPRVR</sequence>
<evidence type="ECO:0000256" key="1">
    <source>
        <dbReference type="SAM" id="MobiDB-lite"/>
    </source>
</evidence>
<comment type="caution">
    <text evidence="2">The sequence shown here is derived from an EMBL/GenBank/DDBJ whole genome shotgun (WGS) entry which is preliminary data.</text>
</comment>
<dbReference type="AlphaFoldDB" id="A0A9W6WYW1"/>
<feature type="region of interest" description="Disordered" evidence="1">
    <location>
        <begin position="142"/>
        <end position="164"/>
    </location>
</feature>
<gene>
    <name evidence="2" type="ORF">Pfra01_000311500</name>
</gene>
<feature type="compositionally biased region" description="Polar residues" evidence="1">
    <location>
        <begin position="1"/>
        <end position="16"/>
    </location>
</feature>
<keyword evidence="3" id="KW-1185">Reference proteome</keyword>
<reference evidence="2" key="1">
    <citation type="submission" date="2023-04" db="EMBL/GenBank/DDBJ databases">
        <title>Phytophthora fragariaefolia NBRC 109709.</title>
        <authorList>
            <person name="Ichikawa N."/>
            <person name="Sato H."/>
            <person name="Tonouchi N."/>
        </authorList>
    </citation>
    <scope>NUCLEOTIDE SEQUENCE</scope>
    <source>
        <strain evidence="2">NBRC 109709</strain>
    </source>
</reference>
<proteinExistence type="predicted"/>
<feature type="region of interest" description="Disordered" evidence="1">
    <location>
        <begin position="1"/>
        <end position="43"/>
    </location>
</feature>
<dbReference type="Proteomes" id="UP001165121">
    <property type="component" value="Unassembled WGS sequence"/>
</dbReference>
<dbReference type="EMBL" id="BSXT01000243">
    <property type="protein sequence ID" value="GMF22015.1"/>
    <property type="molecule type" value="Genomic_DNA"/>
</dbReference>
<protein>
    <submittedName>
        <fullName evidence="2">Unnamed protein product</fullName>
    </submittedName>
</protein>
<name>A0A9W6WYW1_9STRA</name>
<accession>A0A9W6WYW1</accession>
<evidence type="ECO:0000313" key="2">
    <source>
        <dbReference type="EMBL" id="GMF22015.1"/>
    </source>
</evidence>